<evidence type="ECO:0008006" key="4">
    <source>
        <dbReference type="Google" id="ProtNLM"/>
    </source>
</evidence>
<evidence type="ECO:0000313" key="3">
    <source>
        <dbReference type="Proteomes" id="UP000553706"/>
    </source>
</evidence>
<dbReference type="InterPro" id="IPR023346">
    <property type="entry name" value="Lysozyme-like_dom_sf"/>
</dbReference>
<dbReference type="EMBL" id="JACHFJ010000002">
    <property type="protein sequence ID" value="MBB5372280.1"/>
    <property type="molecule type" value="Genomic_DNA"/>
</dbReference>
<gene>
    <name evidence="2" type="ORF">HNP71_000518</name>
</gene>
<accession>A0A840VLD0</accession>
<reference evidence="2 3" key="1">
    <citation type="submission" date="2020-08" db="EMBL/GenBank/DDBJ databases">
        <title>Genomic Encyclopedia of Type Strains, Phase IV (KMG-IV): sequencing the most valuable type-strain genomes for metagenomic binning, comparative biology and taxonomic classification.</title>
        <authorList>
            <person name="Goeker M."/>
        </authorList>
    </citation>
    <scope>NUCLEOTIDE SEQUENCE [LARGE SCALE GENOMIC DNA]</scope>
    <source>
        <strain evidence="2 3">DSM 27026</strain>
    </source>
</reference>
<feature type="compositionally biased region" description="Low complexity" evidence="1">
    <location>
        <begin position="204"/>
        <end position="240"/>
    </location>
</feature>
<dbReference type="RefSeq" id="WP_183265298.1">
    <property type="nucleotide sequence ID" value="NZ_JACHFJ010000002.1"/>
</dbReference>
<keyword evidence="3" id="KW-1185">Reference proteome</keyword>
<comment type="caution">
    <text evidence="2">The sequence shown here is derived from an EMBL/GenBank/DDBJ whole genome shotgun (WGS) entry which is preliminary data.</text>
</comment>
<feature type="region of interest" description="Disordered" evidence="1">
    <location>
        <begin position="601"/>
        <end position="631"/>
    </location>
</feature>
<dbReference type="AlphaFoldDB" id="A0A840VLD0"/>
<dbReference type="SUPFAM" id="SSF53955">
    <property type="entry name" value="Lysozyme-like"/>
    <property type="match status" value="1"/>
</dbReference>
<dbReference type="Proteomes" id="UP000553706">
    <property type="component" value="Unassembled WGS sequence"/>
</dbReference>
<proteinExistence type="predicted"/>
<feature type="region of interest" description="Disordered" evidence="1">
    <location>
        <begin position="183"/>
        <end position="242"/>
    </location>
</feature>
<sequence length="631" mass="66564">MSDAFTAPGGDQFLLPGTDPSIGMWLAAGPMAESGGQANAQNPSSSASGLFQFTDPTWSGLVNQYGSKYGLTASGKDDPGQQYKAAQLIAQNEYLPALQSIGVNSPSPDDYEQVHFWGVPNFKKLAGAASPDTPLKAVLGDQFQSVYGPNASLFGNNPNVTVAQAGAAVDRHLPGGSTNMLPPFMGGSYQGQQMPPGAAGGGAVPVPAQNQHQQQPPGQQATDPSQMAPVQAQQAPLAQADGWINSPSMIQRLFGMKNNPSSMFSRANLLRMASGFGAGNPNGEGFANAASALLGGVQQDFQNQQSGQQMQQTGQMDQAEIGMDRQRTQSGIIASAAPLIEMGYSPDLVFKIASGGMSAQQAAQVLANAPQPLGRVAYGDVWRSSDGTSYQQLNRPYGAPMFENMNTGKMVNTLPPDANRAQDPAIKTNQVDDANAENAAYNSYTSANNEMGTLGQLRGVLGQVKPGSSLGDVVTRNISQLTGMTVNGNDPAAQQYANGLFQQLAGARIQMLRGLGRLDLPEVKNAMASGANWMDNPQALNTILSYREAQLQYAQDQYDAWQQSSPQDQANGYRAFSYNWAKSNPFNDYATNYIKAHAGDDMQQQGPASAPVQAAGTGQPNAGTGLGQFWK</sequence>
<dbReference type="Gene3D" id="1.10.530.10">
    <property type="match status" value="1"/>
</dbReference>
<protein>
    <recommendedName>
        <fullName evidence="4">Transglycosylase SLT domain-containing protein</fullName>
    </recommendedName>
</protein>
<evidence type="ECO:0000256" key="1">
    <source>
        <dbReference type="SAM" id="MobiDB-lite"/>
    </source>
</evidence>
<evidence type="ECO:0000313" key="2">
    <source>
        <dbReference type="EMBL" id="MBB5372280.1"/>
    </source>
</evidence>
<organism evidence="2 3">
    <name type="scientific">Acidocella aromatica</name>
    <dbReference type="NCBI Taxonomy" id="1303579"/>
    <lineage>
        <taxon>Bacteria</taxon>
        <taxon>Pseudomonadati</taxon>
        <taxon>Pseudomonadota</taxon>
        <taxon>Alphaproteobacteria</taxon>
        <taxon>Acetobacterales</taxon>
        <taxon>Acidocellaceae</taxon>
        <taxon>Acidocella</taxon>
    </lineage>
</organism>
<name>A0A840VLD0_9PROT</name>